<evidence type="ECO:0000313" key="1">
    <source>
        <dbReference type="EMBL" id="KGE15656.1"/>
    </source>
</evidence>
<dbReference type="Gene3D" id="1.25.40.10">
    <property type="entry name" value="Tetratricopeptide repeat domain"/>
    <property type="match status" value="1"/>
</dbReference>
<sequence length="134" mass="15763">MQSSDHLDFVLLKVHLVYDNFYMSNRIEELKQFLQESPQDPFLKYALTLEYKKAGNTELTLAGFEELVSLHTDYVGTYYHFAKYLEEIGKREESLAMYKQGMEVAQRMRNRHAYGELLAAYNLAMGIEDDDWDD</sequence>
<reference evidence="2" key="1">
    <citation type="submission" date="2014-04" db="EMBL/GenBank/DDBJ databases">
        <title>Whole-Genome optical mapping and complete genome sequence of Sphingobacterium deserti sp. nov., a new spaces isolated from desert in the west of China.</title>
        <authorList>
            <person name="Teng C."/>
            <person name="Zhou Z."/>
            <person name="Li X."/>
            <person name="Chen M."/>
            <person name="Lin M."/>
            <person name="Wang L."/>
            <person name="Su S."/>
            <person name="Zhang C."/>
            <person name="Zhang W."/>
        </authorList>
    </citation>
    <scope>NUCLEOTIDE SEQUENCE [LARGE SCALE GENOMIC DNA]</scope>
    <source>
        <strain evidence="2">ACCC05744</strain>
    </source>
</reference>
<dbReference type="AlphaFoldDB" id="A0A0B8T3G9"/>
<organism evidence="1 2">
    <name type="scientific">Sphingobacterium deserti</name>
    <dbReference type="NCBI Taxonomy" id="1229276"/>
    <lineage>
        <taxon>Bacteria</taxon>
        <taxon>Pseudomonadati</taxon>
        <taxon>Bacteroidota</taxon>
        <taxon>Sphingobacteriia</taxon>
        <taxon>Sphingobacteriales</taxon>
        <taxon>Sphingobacteriaceae</taxon>
        <taxon>Sphingobacterium</taxon>
    </lineage>
</organism>
<name>A0A0B8T3G9_9SPHI</name>
<dbReference type="EMBL" id="JJMU01000009">
    <property type="protein sequence ID" value="KGE15656.1"/>
    <property type="molecule type" value="Genomic_DNA"/>
</dbReference>
<reference evidence="1 2" key="2">
    <citation type="journal article" date="2015" name="PLoS ONE">
        <title>Whole-Genome Optical Mapping and Finished Genome Sequence of Sphingobacterium deserti sp. nov., a New Species Isolated from the Western Desert of China.</title>
        <authorList>
            <person name="Teng C."/>
            <person name="Zhou Z."/>
            <person name="Molnar I."/>
            <person name="Li X."/>
            <person name="Tang R."/>
            <person name="Chen M."/>
            <person name="Wang L."/>
            <person name="Su S."/>
            <person name="Zhang W."/>
            <person name="Lin M."/>
        </authorList>
    </citation>
    <scope>NUCLEOTIDE SEQUENCE [LARGE SCALE GENOMIC DNA]</scope>
    <source>
        <strain evidence="2">ACCC05744</strain>
    </source>
</reference>
<protein>
    <submittedName>
        <fullName evidence="1">TPR repeat-containing protein</fullName>
    </submittedName>
</protein>
<dbReference type="SUPFAM" id="SSF48452">
    <property type="entry name" value="TPR-like"/>
    <property type="match status" value="1"/>
</dbReference>
<dbReference type="eggNOG" id="COG0457">
    <property type="taxonomic scope" value="Bacteria"/>
</dbReference>
<proteinExistence type="predicted"/>
<dbReference type="Proteomes" id="UP000031802">
    <property type="component" value="Unassembled WGS sequence"/>
</dbReference>
<dbReference type="STRING" id="1229276.DI53_0578"/>
<evidence type="ECO:0000313" key="2">
    <source>
        <dbReference type="Proteomes" id="UP000031802"/>
    </source>
</evidence>
<gene>
    <name evidence="1" type="ORF">DI53_0578</name>
</gene>
<keyword evidence="2" id="KW-1185">Reference proteome</keyword>
<comment type="caution">
    <text evidence="1">The sequence shown here is derived from an EMBL/GenBank/DDBJ whole genome shotgun (WGS) entry which is preliminary data.</text>
</comment>
<accession>A0A0B8T3G9</accession>
<dbReference type="InterPro" id="IPR011990">
    <property type="entry name" value="TPR-like_helical_dom_sf"/>
</dbReference>
<dbReference type="PATRIC" id="fig|1229276.3.peg.603"/>